<sequence length="512" mass="56447">MSQLPGGEPRSEQTTPQLSPTQSFSCMQPPHRNSRRDGPGNSIISLPSLRELSKTPPTPSDKRYGHVLGVHSILNPQMDQTEQPRSRRRSASQMESPSPVESLHPQNLPSISRRPSVERTQSELNSSRQIQPLGKPTARHRLTALSPRLHKPKSLGILNAPTGTIDAHQSPFLSGSIRPSDPGASQPALPTPPVVSRGAYFPPGLSMAPTPPHSNRAEVRRPSANYSQSGSASPMTHYSSYSRSTSVASGYENLSSQGHYMAMPPNAQVQDGQNSTMSIEHNMIPMAPSAQSSIQLMTIKSQQGHPVQIPVDVQAASKVADEKRRRNAGASARFRARRKEKEREASVSISRLEQQLRNALEDADYYRGERDHFKSVLYQQPGAERHCARPSSPRLRRLSISISHPTSPTTVDGSEESYAGYEEESHDSERNVRRRTSSYHPVVGPSPTEFNNPSDNYSAPMFSSANRSTIPGSSPIQHAPPQEQGLPRQSYLERPDYRGSFGSDAGRYQHRY</sequence>
<dbReference type="PROSITE" id="PS00036">
    <property type="entry name" value="BZIP_BASIC"/>
    <property type="match status" value="1"/>
</dbReference>
<feature type="compositionally biased region" description="Polar residues" evidence="1">
    <location>
        <begin position="12"/>
        <end position="26"/>
    </location>
</feature>
<feature type="compositionally biased region" description="Low complexity" evidence="1">
    <location>
        <begin position="389"/>
        <end position="420"/>
    </location>
</feature>
<evidence type="ECO:0000313" key="3">
    <source>
        <dbReference type="EMBL" id="KAF2132179.1"/>
    </source>
</evidence>
<feature type="domain" description="BZIP" evidence="2">
    <location>
        <begin position="323"/>
        <end position="337"/>
    </location>
</feature>
<accession>A0A6A6AJQ1</accession>
<feature type="region of interest" description="Disordered" evidence="1">
    <location>
        <begin position="207"/>
        <end position="240"/>
    </location>
</feature>
<feature type="region of interest" description="Disordered" evidence="1">
    <location>
        <begin position="1"/>
        <end position="138"/>
    </location>
</feature>
<dbReference type="AlphaFoldDB" id="A0A6A6AJQ1"/>
<protein>
    <recommendedName>
        <fullName evidence="2">BZIP domain-containing protein</fullName>
    </recommendedName>
</protein>
<feature type="compositionally biased region" description="Polar residues" evidence="1">
    <location>
        <begin position="448"/>
        <end position="476"/>
    </location>
</feature>
<organism evidence="3 4">
    <name type="scientific">Dothidotthia symphoricarpi CBS 119687</name>
    <dbReference type="NCBI Taxonomy" id="1392245"/>
    <lineage>
        <taxon>Eukaryota</taxon>
        <taxon>Fungi</taxon>
        <taxon>Dikarya</taxon>
        <taxon>Ascomycota</taxon>
        <taxon>Pezizomycotina</taxon>
        <taxon>Dothideomycetes</taxon>
        <taxon>Pleosporomycetidae</taxon>
        <taxon>Pleosporales</taxon>
        <taxon>Dothidotthiaceae</taxon>
        <taxon>Dothidotthia</taxon>
    </lineage>
</organism>
<feature type="region of interest" description="Disordered" evidence="1">
    <location>
        <begin position="321"/>
        <end position="348"/>
    </location>
</feature>
<dbReference type="EMBL" id="ML977501">
    <property type="protein sequence ID" value="KAF2132179.1"/>
    <property type="molecule type" value="Genomic_DNA"/>
</dbReference>
<dbReference type="RefSeq" id="XP_033526566.1">
    <property type="nucleotide sequence ID" value="XM_033663380.1"/>
</dbReference>
<feature type="region of interest" description="Disordered" evidence="1">
    <location>
        <begin position="166"/>
        <end position="191"/>
    </location>
</feature>
<dbReference type="OrthoDB" id="2247093at2759"/>
<dbReference type="InterPro" id="IPR004827">
    <property type="entry name" value="bZIP"/>
</dbReference>
<feature type="region of interest" description="Disordered" evidence="1">
    <location>
        <begin position="381"/>
        <end position="512"/>
    </location>
</feature>
<dbReference type="Proteomes" id="UP000799771">
    <property type="component" value="Unassembled WGS sequence"/>
</dbReference>
<dbReference type="GeneID" id="54403812"/>
<evidence type="ECO:0000256" key="1">
    <source>
        <dbReference type="SAM" id="MobiDB-lite"/>
    </source>
</evidence>
<evidence type="ECO:0000313" key="4">
    <source>
        <dbReference type="Proteomes" id="UP000799771"/>
    </source>
</evidence>
<dbReference type="GO" id="GO:0003700">
    <property type="term" value="F:DNA-binding transcription factor activity"/>
    <property type="evidence" value="ECO:0007669"/>
    <property type="project" value="InterPro"/>
</dbReference>
<gene>
    <name evidence="3" type="ORF">P153DRAFT_285140</name>
</gene>
<evidence type="ECO:0000259" key="2">
    <source>
        <dbReference type="PROSITE" id="PS00036"/>
    </source>
</evidence>
<dbReference type="CDD" id="cd14705">
    <property type="entry name" value="bZIP_Zip1"/>
    <property type="match status" value="1"/>
</dbReference>
<feature type="compositionally biased region" description="Polar residues" evidence="1">
    <location>
        <begin position="74"/>
        <end position="83"/>
    </location>
</feature>
<keyword evidence="4" id="KW-1185">Reference proteome</keyword>
<name>A0A6A6AJQ1_9PLEO</name>
<feature type="compositionally biased region" description="Polar residues" evidence="1">
    <location>
        <begin position="224"/>
        <end position="237"/>
    </location>
</feature>
<reference evidence="3" key="1">
    <citation type="journal article" date="2020" name="Stud. Mycol.">
        <title>101 Dothideomycetes genomes: a test case for predicting lifestyles and emergence of pathogens.</title>
        <authorList>
            <person name="Haridas S."/>
            <person name="Albert R."/>
            <person name="Binder M."/>
            <person name="Bloem J."/>
            <person name="Labutti K."/>
            <person name="Salamov A."/>
            <person name="Andreopoulos B."/>
            <person name="Baker S."/>
            <person name="Barry K."/>
            <person name="Bills G."/>
            <person name="Bluhm B."/>
            <person name="Cannon C."/>
            <person name="Castanera R."/>
            <person name="Culley D."/>
            <person name="Daum C."/>
            <person name="Ezra D."/>
            <person name="Gonzalez J."/>
            <person name="Henrissat B."/>
            <person name="Kuo A."/>
            <person name="Liang C."/>
            <person name="Lipzen A."/>
            <person name="Lutzoni F."/>
            <person name="Magnuson J."/>
            <person name="Mondo S."/>
            <person name="Nolan M."/>
            <person name="Ohm R."/>
            <person name="Pangilinan J."/>
            <person name="Park H.-J."/>
            <person name="Ramirez L."/>
            <person name="Alfaro M."/>
            <person name="Sun H."/>
            <person name="Tritt A."/>
            <person name="Yoshinaga Y."/>
            <person name="Zwiers L.-H."/>
            <person name="Turgeon B."/>
            <person name="Goodwin S."/>
            <person name="Spatafora J."/>
            <person name="Crous P."/>
            <person name="Grigoriev I."/>
        </authorList>
    </citation>
    <scope>NUCLEOTIDE SEQUENCE</scope>
    <source>
        <strain evidence="3">CBS 119687</strain>
    </source>
</reference>
<proteinExistence type="predicted"/>